<feature type="domain" description="Transketolase-like pyrimidine-binding" evidence="1">
    <location>
        <begin position="9"/>
        <end position="174"/>
    </location>
</feature>
<evidence type="ECO:0000313" key="2">
    <source>
        <dbReference type="EMBL" id="MCD2197040.1"/>
    </source>
</evidence>
<evidence type="ECO:0000313" key="3">
    <source>
        <dbReference type="Proteomes" id="UP001199469"/>
    </source>
</evidence>
<sequence>MTATLTVPATMREAFLHAAADAVDGDERVALVLADISAAADPVPALAARHPDRVINVGIREQLMVGVGGGLALAGLRPVIHSYAPFAVERPFEQLKLDLGHQDSGAVLVSIGASYDVGGGGRTHEAPEDVALIDTLPGWTVHVPGHPEEADRLVRDAIAAQGRIYVRLSDATNAAPHHGPGLVTIRQGSEGVVVAVGPMLDTVLTAVARSGRDLSVLYTTTPRPFDAAGLRAAVDALAPEHAAAPTVTMVEPYLAGTSARVVAEALADRPHRQVMLGTRREELHRYGTRADHDAAQGLDASGVCERIWSS</sequence>
<dbReference type="PANTHER" id="PTHR43825">
    <property type="entry name" value="PYRUVATE DEHYDROGENASE E1 COMPONENT"/>
    <property type="match status" value="1"/>
</dbReference>
<dbReference type="InterPro" id="IPR009014">
    <property type="entry name" value="Transketo_C/PFOR_II"/>
</dbReference>
<gene>
    <name evidence="2" type="ORF">LQ327_27075</name>
</gene>
<dbReference type="Pfam" id="PF02779">
    <property type="entry name" value="Transket_pyr"/>
    <property type="match status" value="1"/>
</dbReference>
<dbReference type="EMBL" id="JAJNDB010000007">
    <property type="protein sequence ID" value="MCD2197040.1"/>
    <property type="molecule type" value="Genomic_DNA"/>
</dbReference>
<dbReference type="InterPro" id="IPR051157">
    <property type="entry name" value="PDH/Transketolase"/>
</dbReference>
<dbReference type="PANTHER" id="PTHR43825:SF1">
    <property type="entry name" value="TRANSKETOLASE-LIKE PYRIMIDINE-BINDING DOMAIN-CONTAINING PROTEIN"/>
    <property type="match status" value="1"/>
</dbReference>
<organism evidence="2 3">
    <name type="scientific">Actinomycetospora endophytica</name>
    <dbReference type="NCBI Taxonomy" id="2291215"/>
    <lineage>
        <taxon>Bacteria</taxon>
        <taxon>Bacillati</taxon>
        <taxon>Actinomycetota</taxon>
        <taxon>Actinomycetes</taxon>
        <taxon>Pseudonocardiales</taxon>
        <taxon>Pseudonocardiaceae</taxon>
        <taxon>Actinomycetospora</taxon>
    </lineage>
</organism>
<dbReference type="InterPro" id="IPR005475">
    <property type="entry name" value="Transketolase-like_Pyr-bd"/>
</dbReference>
<evidence type="ECO:0000259" key="1">
    <source>
        <dbReference type="SMART" id="SM00861"/>
    </source>
</evidence>
<protein>
    <submittedName>
        <fullName evidence="2">Transketolase</fullName>
    </submittedName>
</protein>
<dbReference type="Gene3D" id="3.40.50.920">
    <property type="match status" value="1"/>
</dbReference>
<reference evidence="2 3" key="1">
    <citation type="submission" date="2021-11" db="EMBL/GenBank/DDBJ databases">
        <title>Draft genome sequence of Actinomycetospora sp. SF1 isolated from the rhizosphere soil.</title>
        <authorList>
            <person name="Duangmal K."/>
            <person name="Chantavorakit T."/>
        </authorList>
    </citation>
    <scope>NUCLEOTIDE SEQUENCE [LARGE SCALE GENOMIC DNA]</scope>
    <source>
        <strain evidence="2 3">TBRC 5722</strain>
    </source>
</reference>
<accession>A0ABS8PFK2</accession>
<dbReference type="SUPFAM" id="SSF52922">
    <property type="entry name" value="TK C-terminal domain-like"/>
    <property type="match status" value="1"/>
</dbReference>
<keyword evidence="3" id="KW-1185">Reference proteome</keyword>
<comment type="caution">
    <text evidence="2">The sequence shown here is derived from an EMBL/GenBank/DDBJ whole genome shotgun (WGS) entry which is preliminary data.</text>
</comment>
<proteinExistence type="predicted"/>
<dbReference type="RefSeq" id="WP_230738929.1">
    <property type="nucleotide sequence ID" value="NZ_JAJNDB010000007.1"/>
</dbReference>
<name>A0ABS8PFK2_9PSEU</name>
<dbReference type="SUPFAM" id="SSF52518">
    <property type="entry name" value="Thiamin diphosphate-binding fold (THDP-binding)"/>
    <property type="match status" value="1"/>
</dbReference>
<dbReference type="InterPro" id="IPR029061">
    <property type="entry name" value="THDP-binding"/>
</dbReference>
<dbReference type="Proteomes" id="UP001199469">
    <property type="component" value="Unassembled WGS sequence"/>
</dbReference>
<dbReference type="SMART" id="SM00861">
    <property type="entry name" value="Transket_pyr"/>
    <property type="match status" value="1"/>
</dbReference>
<dbReference type="Gene3D" id="3.40.50.970">
    <property type="match status" value="1"/>
</dbReference>
<dbReference type="CDD" id="cd07033">
    <property type="entry name" value="TPP_PYR_DXS_TK_like"/>
    <property type="match status" value="1"/>
</dbReference>